<dbReference type="PROSITE" id="PS50850">
    <property type="entry name" value="MFS"/>
    <property type="match status" value="1"/>
</dbReference>
<comment type="caution">
    <text evidence="8">The sequence shown here is derived from an EMBL/GenBank/DDBJ whole genome shotgun (WGS) entry which is preliminary data.</text>
</comment>
<dbReference type="InterPro" id="IPR036259">
    <property type="entry name" value="MFS_trans_sf"/>
</dbReference>
<accession>A0A392S617</accession>
<dbReference type="GO" id="GO:0016020">
    <property type="term" value="C:membrane"/>
    <property type="evidence" value="ECO:0007669"/>
    <property type="project" value="UniProtKB-SubCell"/>
</dbReference>
<dbReference type="EMBL" id="LXQA010322951">
    <property type="protein sequence ID" value="MCI43862.1"/>
    <property type="molecule type" value="Genomic_DNA"/>
</dbReference>
<dbReference type="InterPro" id="IPR005828">
    <property type="entry name" value="MFS_sugar_transport-like"/>
</dbReference>
<feature type="non-terminal residue" evidence="8">
    <location>
        <position position="60"/>
    </location>
</feature>
<name>A0A392S617_9FABA</name>
<evidence type="ECO:0000256" key="5">
    <source>
        <dbReference type="ARBA" id="ARBA00023136"/>
    </source>
</evidence>
<keyword evidence="5 6" id="KW-0472">Membrane</keyword>
<evidence type="ECO:0000259" key="7">
    <source>
        <dbReference type="PROSITE" id="PS50850"/>
    </source>
</evidence>
<reference evidence="8 9" key="1">
    <citation type="journal article" date="2018" name="Front. Plant Sci.">
        <title>Red Clover (Trifolium pratense) and Zigzag Clover (T. medium) - A Picture of Genomic Similarities and Differences.</title>
        <authorList>
            <person name="Dluhosova J."/>
            <person name="Istvanek J."/>
            <person name="Nedelnik J."/>
            <person name="Repkova J."/>
        </authorList>
    </citation>
    <scope>NUCLEOTIDE SEQUENCE [LARGE SCALE GENOMIC DNA]</scope>
    <source>
        <strain evidence="9">cv. 10/8</strain>
        <tissue evidence="8">Leaf</tissue>
    </source>
</reference>
<dbReference type="Proteomes" id="UP000265520">
    <property type="component" value="Unassembled WGS sequence"/>
</dbReference>
<evidence type="ECO:0000256" key="3">
    <source>
        <dbReference type="ARBA" id="ARBA00022692"/>
    </source>
</evidence>
<organism evidence="8 9">
    <name type="scientific">Trifolium medium</name>
    <dbReference type="NCBI Taxonomy" id="97028"/>
    <lineage>
        <taxon>Eukaryota</taxon>
        <taxon>Viridiplantae</taxon>
        <taxon>Streptophyta</taxon>
        <taxon>Embryophyta</taxon>
        <taxon>Tracheophyta</taxon>
        <taxon>Spermatophyta</taxon>
        <taxon>Magnoliopsida</taxon>
        <taxon>eudicotyledons</taxon>
        <taxon>Gunneridae</taxon>
        <taxon>Pentapetalae</taxon>
        <taxon>rosids</taxon>
        <taxon>fabids</taxon>
        <taxon>Fabales</taxon>
        <taxon>Fabaceae</taxon>
        <taxon>Papilionoideae</taxon>
        <taxon>50 kb inversion clade</taxon>
        <taxon>NPAAA clade</taxon>
        <taxon>Hologalegina</taxon>
        <taxon>IRL clade</taxon>
        <taxon>Trifolieae</taxon>
        <taxon>Trifolium</taxon>
    </lineage>
</organism>
<evidence type="ECO:0000256" key="1">
    <source>
        <dbReference type="ARBA" id="ARBA00004141"/>
    </source>
</evidence>
<proteinExistence type="predicted"/>
<evidence type="ECO:0000256" key="4">
    <source>
        <dbReference type="ARBA" id="ARBA00022989"/>
    </source>
</evidence>
<comment type="subcellular location">
    <subcellularLocation>
        <location evidence="1">Membrane</location>
        <topology evidence="1">Multi-pass membrane protein</topology>
    </subcellularLocation>
</comment>
<keyword evidence="4 6" id="KW-1133">Transmembrane helix</keyword>
<sequence length="60" mass="6281">MPNVPIQPSETPTSRPNNLLLETIVSMALVGAIIGAATGGWINDVFGRKKATLSADVVFT</sequence>
<dbReference type="AlphaFoldDB" id="A0A392S617"/>
<feature type="transmembrane region" description="Helical" evidence="6">
    <location>
        <begin position="20"/>
        <end position="42"/>
    </location>
</feature>
<feature type="domain" description="Major facilitator superfamily (MFS) profile" evidence="7">
    <location>
        <begin position="1"/>
        <end position="60"/>
    </location>
</feature>
<evidence type="ECO:0000256" key="2">
    <source>
        <dbReference type="ARBA" id="ARBA00022448"/>
    </source>
</evidence>
<evidence type="ECO:0000256" key="6">
    <source>
        <dbReference type="SAM" id="Phobius"/>
    </source>
</evidence>
<dbReference type="SUPFAM" id="SSF103473">
    <property type="entry name" value="MFS general substrate transporter"/>
    <property type="match status" value="1"/>
</dbReference>
<evidence type="ECO:0000313" key="9">
    <source>
        <dbReference type="Proteomes" id="UP000265520"/>
    </source>
</evidence>
<dbReference type="InterPro" id="IPR020846">
    <property type="entry name" value="MFS_dom"/>
</dbReference>
<dbReference type="PANTHER" id="PTHR48020:SF46">
    <property type="entry name" value="SUGAR PORTER (SP) FAMILY MFS TRANSPORTER"/>
    <property type="match status" value="1"/>
</dbReference>
<dbReference type="InterPro" id="IPR050814">
    <property type="entry name" value="Myo-inositol_Transporter"/>
</dbReference>
<keyword evidence="2" id="KW-0813">Transport</keyword>
<dbReference type="Gene3D" id="1.20.1250.20">
    <property type="entry name" value="MFS general substrate transporter like domains"/>
    <property type="match status" value="1"/>
</dbReference>
<dbReference type="Pfam" id="PF00083">
    <property type="entry name" value="Sugar_tr"/>
    <property type="match status" value="1"/>
</dbReference>
<evidence type="ECO:0000313" key="8">
    <source>
        <dbReference type="EMBL" id="MCI43862.1"/>
    </source>
</evidence>
<dbReference type="GO" id="GO:0022857">
    <property type="term" value="F:transmembrane transporter activity"/>
    <property type="evidence" value="ECO:0007669"/>
    <property type="project" value="InterPro"/>
</dbReference>
<dbReference type="PANTHER" id="PTHR48020">
    <property type="entry name" value="PROTON MYO-INOSITOL COTRANSPORTER"/>
    <property type="match status" value="1"/>
</dbReference>
<protein>
    <submittedName>
        <fullName evidence="8">Inositol transporter 1-like</fullName>
    </submittedName>
</protein>
<keyword evidence="3 6" id="KW-0812">Transmembrane</keyword>
<keyword evidence="9" id="KW-1185">Reference proteome</keyword>